<gene>
    <name evidence="1" type="ORF">MM415A00584_0011</name>
</gene>
<dbReference type="EMBL" id="MT142448">
    <property type="protein sequence ID" value="QJA81124.1"/>
    <property type="molecule type" value="Genomic_DNA"/>
</dbReference>
<accession>A0A6M3KHN6</accession>
<name>A0A6M3KHN6_9ZZZZ</name>
<dbReference type="AlphaFoldDB" id="A0A6M3KHN6"/>
<protein>
    <submittedName>
        <fullName evidence="1">Uncharacterized protein</fullName>
    </submittedName>
</protein>
<proteinExistence type="predicted"/>
<reference evidence="1" key="1">
    <citation type="submission" date="2020-03" db="EMBL/GenBank/DDBJ databases">
        <title>The deep terrestrial virosphere.</title>
        <authorList>
            <person name="Holmfeldt K."/>
            <person name="Nilsson E."/>
            <person name="Simone D."/>
            <person name="Lopez-Fernandez M."/>
            <person name="Wu X."/>
            <person name="de Brujin I."/>
            <person name="Lundin D."/>
            <person name="Andersson A."/>
            <person name="Bertilsson S."/>
            <person name="Dopson M."/>
        </authorList>
    </citation>
    <scope>NUCLEOTIDE SEQUENCE</scope>
    <source>
        <strain evidence="1">MM415A00584</strain>
    </source>
</reference>
<organism evidence="1">
    <name type="scientific">viral metagenome</name>
    <dbReference type="NCBI Taxonomy" id="1070528"/>
    <lineage>
        <taxon>unclassified sequences</taxon>
        <taxon>metagenomes</taxon>
        <taxon>organismal metagenomes</taxon>
    </lineage>
</organism>
<sequence length="622" mass="68741">MLRKILSIGILACFLLSPIRAFADPNPRLIGYPPNTIMGFLGLDTESSAPMIPDGRSPDLQNVKLSGSLDLRKRYGWDPVNLTLDTPRTNSPAVTGIYDAHFSDGTNKNIVFVGDEIYYDNSATWTAIGDYWVAPTITSGANYQMKCVLALDYAVCTNDYDVPLKISTTPAKSTLDTSDLSDAITKVKSLIWYKNYLILGNIVEGGTERPTRFRWSNVGTIETWSDENYIDIASLGGDEIIDFAELYGDLYVFLKNSIYVVSYVGSTDTFVVNKMIENIGAISRDSLQVITLQDKRRAVIFLDDDKKIYLFDGATLIDIGARMQSLLDDLNASRLQYSVGVFDSESYWICASDSSATENNICFEFQTELGEWVKHTDINANAMGRVKISTSDIRTYYGNYDAYVYWLDNPDYDSDGGDGVGYTGVVEYTYLVNTATMTGAQVLVDSTPGFGTDALTGCIVKITSGTGVGEEQVVIYNTSTGIAVASSFSVPIDSTSNYSVGAIDAYYKTRWFDFGSASSRKGFRKMYFWAEEASSNEVDISFSEDFSSALGTTTKNLAPSSGTTWDSAIWDEGIWGTTGDKFYDVLLKGRARTIQFKFENDDVNETFHLYGYHILADDLGVE</sequence>
<evidence type="ECO:0000313" key="1">
    <source>
        <dbReference type="EMBL" id="QJA81124.1"/>
    </source>
</evidence>